<comment type="caution">
    <text evidence="3">The sequence shown here is derived from an EMBL/GenBank/DDBJ whole genome shotgun (WGS) entry which is preliminary data.</text>
</comment>
<keyword evidence="4" id="KW-1185">Reference proteome</keyword>
<sequence>MSTKPTLDHKLDEDFLFILNFAHSSMHLFKDRPVERSLIDAWFEKLCLELHRGVEAKRIRNLYLVKLVTCIQSGVLQDPFLVVPTRSPLEPLPQAIAAYNLDEPPWLAEFENAAARMTSNVGAKDFSTYQCVRRLENGKGICAYVAVSVADEGEVPEWVEMGSGKPVQLDVSSAFKTYMDAVEEQLDQSGAGEMDAYCDLLLGAIRRELAGAVAQGEDAYLEQLLVDFGEHIADKPLGQEMEVYNATEKRACLLGYLEKMLENRQDEKRRYLVFANFYGKRKSSRSDDNDTAADHGVGGVVSRRKKVSSICFQVPAAGLGARPPSIVSSSTTTDEGGFNEPSPRVVANLKPAYDFDIVAPALPASPPRRAASNGVGSGAAKEPPMAEGDDDESQLNYAELGYRLRPDGTEADEIYGDVDVFRSAKNSNSIISNNQPALDLEHGTSVESRNAINNIRSHYNTTNNNNNNQGPQQAASDVPTTTTSVDRVLYASIVPTAGADSSSTIASSELFMDVEKDEAKILDLDELSEAGEKGYHSPQTLLDPTRTTLTAAAEDTTDDYANKTLPDPPSLASMRPPPIPEGPPLDLQDVQYADASDTEHDSLVLPDEMTADEAERLLSS</sequence>
<accession>A0ABD1DWH9</accession>
<reference evidence="3 4" key="1">
    <citation type="submission" date="2024-05" db="EMBL/GenBank/DDBJ databases">
        <title>Culex pipiens pipiens assembly and annotation.</title>
        <authorList>
            <person name="Alout H."/>
            <person name="Durand T."/>
        </authorList>
    </citation>
    <scope>NUCLEOTIDE SEQUENCE [LARGE SCALE GENOMIC DNA]</scope>
    <source>
        <strain evidence="3">HA-2024</strain>
        <tissue evidence="3">Whole body</tissue>
    </source>
</reference>
<evidence type="ECO:0000256" key="1">
    <source>
        <dbReference type="SAM" id="MobiDB-lite"/>
    </source>
</evidence>
<evidence type="ECO:0000313" key="3">
    <source>
        <dbReference type="EMBL" id="KAL1403267.1"/>
    </source>
</evidence>
<dbReference type="InterPro" id="IPR027831">
    <property type="entry name" value="DUF4485"/>
</dbReference>
<feature type="region of interest" description="Disordered" evidence="1">
    <location>
        <begin position="459"/>
        <end position="478"/>
    </location>
</feature>
<dbReference type="Proteomes" id="UP001562425">
    <property type="component" value="Unassembled WGS sequence"/>
</dbReference>
<gene>
    <name evidence="3" type="ORF">pipiens_005743</name>
</gene>
<feature type="non-terminal residue" evidence="3">
    <location>
        <position position="620"/>
    </location>
</feature>
<proteinExistence type="predicted"/>
<dbReference type="AlphaFoldDB" id="A0ABD1DWH9"/>
<dbReference type="EMBL" id="JBEHCU010001818">
    <property type="protein sequence ID" value="KAL1403267.1"/>
    <property type="molecule type" value="Genomic_DNA"/>
</dbReference>
<feature type="region of interest" description="Disordered" evidence="1">
    <location>
        <begin position="553"/>
        <end position="620"/>
    </location>
</feature>
<feature type="domain" description="DUF4485" evidence="2">
    <location>
        <begin position="11"/>
        <end position="94"/>
    </location>
</feature>
<evidence type="ECO:0000313" key="4">
    <source>
        <dbReference type="Proteomes" id="UP001562425"/>
    </source>
</evidence>
<feature type="region of interest" description="Disordered" evidence="1">
    <location>
        <begin position="362"/>
        <end position="392"/>
    </location>
</feature>
<evidence type="ECO:0000259" key="2">
    <source>
        <dbReference type="Pfam" id="PF14846"/>
    </source>
</evidence>
<dbReference type="Pfam" id="PF14846">
    <property type="entry name" value="DUF4485"/>
    <property type="match status" value="1"/>
</dbReference>
<organism evidence="3 4">
    <name type="scientific">Culex pipiens pipiens</name>
    <name type="common">Northern house mosquito</name>
    <dbReference type="NCBI Taxonomy" id="38569"/>
    <lineage>
        <taxon>Eukaryota</taxon>
        <taxon>Metazoa</taxon>
        <taxon>Ecdysozoa</taxon>
        <taxon>Arthropoda</taxon>
        <taxon>Hexapoda</taxon>
        <taxon>Insecta</taxon>
        <taxon>Pterygota</taxon>
        <taxon>Neoptera</taxon>
        <taxon>Endopterygota</taxon>
        <taxon>Diptera</taxon>
        <taxon>Nematocera</taxon>
        <taxon>Culicoidea</taxon>
        <taxon>Culicidae</taxon>
        <taxon>Culicinae</taxon>
        <taxon>Culicini</taxon>
        <taxon>Culex</taxon>
        <taxon>Culex</taxon>
    </lineage>
</organism>
<protein>
    <recommendedName>
        <fullName evidence="2">DUF4485 domain-containing protein</fullName>
    </recommendedName>
</protein>
<name>A0ABD1DWH9_CULPP</name>
<feature type="compositionally biased region" description="Polar residues" evidence="1">
    <location>
        <begin position="469"/>
        <end position="478"/>
    </location>
</feature>
<feature type="compositionally biased region" description="Low complexity" evidence="1">
    <location>
        <begin position="362"/>
        <end position="372"/>
    </location>
</feature>